<accession>A0ABN7VC61</accession>
<sequence length="380" mass="44525">MVNAQAVVDRAYPKESRKNIKKLDLSNKNLEGFLKLEGFSNLEVLNCSNNLLTDIDFADLNPETIKEIDLKNNKLSARSLTCFSKFVNLKSISIDSSFQGSLEPLKSLVKLNNITIAGTNIDHGLEYLPVSVISIGFDGNSSLSKNLGSQKIFTQLEEYYSLTSYTREIYYDCFTTFYREKDALEAWRVENILEYRKKKYEKLEQRINDNYLSLKSRLTNLEKIYEQQIKPLELKKSIPPKIKEKKAEIFKTLHLGWDSNAYRHTEIKELRKKLSNYKKFEQYLEEAKNLIIILDDVKFICREDNEEVYKGAYKHQKALEENIGMMSHYYKNSSNEIYYYEIALREFVHGSTFVELAKHIAEIRKLTQRLLGRQHKLRII</sequence>
<organism evidence="1 2">
    <name type="scientific">Gigaspora margarita</name>
    <dbReference type="NCBI Taxonomy" id="4874"/>
    <lineage>
        <taxon>Eukaryota</taxon>
        <taxon>Fungi</taxon>
        <taxon>Fungi incertae sedis</taxon>
        <taxon>Mucoromycota</taxon>
        <taxon>Glomeromycotina</taxon>
        <taxon>Glomeromycetes</taxon>
        <taxon>Diversisporales</taxon>
        <taxon>Gigasporaceae</taxon>
        <taxon>Gigaspora</taxon>
    </lineage>
</organism>
<comment type="caution">
    <text evidence="1">The sequence shown here is derived from an EMBL/GenBank/DDBJ whole genome shotgun (WGS) entry which is preliminary data.</text>
</comment>
<dbReference type="Gene3D" id="3.80.10.10">
    <property type="entry name" value="Ribonuclease Inhibitor"/>
    <property type="match status" value="1"/>
</dbReference>
<proteinExistence type="predicted"/>
<dbReference type="SUPFAM" id="SSF52075">
    <property type="entry name" value="Outer arm dynein light chain 1"/>
    <property type="match status" value="1"/>
</dbReference>
<gene>
    <name evidence="1" type="ORF">GMARGA_LOCUS16810</name>
</gene>
<evidence type="ECO:0000313" key="1">
    <source>
        <dbReference type="EMBL" id="CAG8754956.1"/>
    </source>
</evidence>
<name>A0ABN7VC61_GIGMA</name>
<evidence type="ECO:0000313" key="2">
    <source>
        <dbReference type="Proteomes" id="UP000789901"/>
    </source>
</evidence>
<dbReference type="EMBL" id="CAJVQB010012365">
    <property type="protein sequence ID" value="CAG8754956.1"/>
    <property type="molecule type" value="Genomic_DNA"/>
</dbReference>
<dbReference type="Proteomes" id="UP000789901">
    <property type="component" value="Unassembled WGS sequence"/>
</dbReference>
<reference evidence="1 2" key="1">
    <citation type="submission" date="2021-06" db="EMBL/GenBank/DDBJ databases">
        <authorList>
            <person name="Kallberg Y."/>
            <person name="Tangrot J."/>
            <person name="Rosling A."/>
        </authorList>
    </citation>
    <scope>NUCLEOTIDE SEQUENCE [LARGE SCALE GENOMIC DNA]</scope>
    <source>
        <strain evidence="1 2">120-4 pot B 10/14</strain>
    </source>
</reference>
<keyword evidence="2" id="KW-1185">Reference proteome</keyword>
<dbReference type="InterPro" id="IPR032675">
    <property type="entry name" value="LRR_dom_sf"/>
</dbReference>
<protein>
    <submittedName>
        <fullName evidence="1">38998_t:CDS:1</fullName>
    </submittedName>
</protein>